<dbReference type="KEGG" id="bar:GBAA_0480"/>
<gene>
    <name evidence="1" type="ordered locus">GBAA_0480</name>
</gene>
<accession>A0A0F7RMB1</accession>
<dbReference type="PATRIC" id="fig|1392.231.peg.3792"/>
<dbReference type="AlphaFoldDB" id="A0A0F7RMB1"/>
<evidence type="ECO:0000313" key="2">
    <source>
        <dbReference type="Proteomes" id="UP000000594"/>
    </source>
</evidence>
<dbReference type="RefSeq" id="WP_000550013.1">
    <property type="nucleotide sequence ID" value="NZ_AP014833.1"/>
</dbReference>
<protein>
    <submittedName>
        <fullName evidence="1">Uncharacterized protein</fullName>
    </submittedName>
</protein>
<organism evidence="1 2">
    <name type="scientific">Bacillus anthracis</name>
    <name type="common">anthrax bacterium</name>
    <dbReference type="NCBI Taxonomy" id="1392"/>
    <lineage>
        <taxon>Bacteria</taxon>
        <taxon>Bacillati</taxon>
        <taxon>Bacillota</taxon>
        <taxon>Bacilli</taxon>
        <taxon>Bacillales</taxon>
        <taxon>Bacillaceae</taxon>
        <taxon>Bacillus</taxon>
        <taxon>Bacillus cereus group</taxon>
    </lineage>
</organism>
<dbReference type="GeneID" id="45025694"/>
<accession>Q6KXK7</accession>
<sequence>MHLFEVDRECTYKSVDYKVISVLDNDLLLVVPKEDLANEKFPLQTYVIPEQIE</sequence>
<keyword evidence="2" id="KW-1185">Reference proteome</keyword>
<accession>Q81YZ7</accession>
<name>A0A0F7RMB1_BACAN</name>
<dbReference type="Proteomes" id="UP000000594">
    <property type="component" value="Chromosome"/>
</dbReference>
<evidence type="ECO:0000313" key="1">
    <source>
        <dbReference type="EMBL" id="AAT29574.1"/>
    </source>
</evidence>
<proteinExistence type="predicted"/>
<dbReference type="EMBL" id="AE017334">
    <property type="protein sequence ID" value="AAT29574.1"/>
    <property type="molecule type" value="Genomic_DNA"/>
</dbReference>
<reference evidence="1 2" key="1">
    <citation type="journal article" date="2009" name="J. Bacteriol.">
        <title>The complete genome sequence of Bacillus anthracis Ames 'Ancestor'.</title>
        <authorList>
            <person name="Ravel J."/>
            <person name="Jiang L."/>
            <person name="Stanley S.T."/>
            <person name="Wilson M.R."/>
            <person name="Decker R.S."/>
            <person name="Read T.D."/>
            <person name="Worsham P."/>
            <person name="Keim P.S."/>
            <person name="Salzberg S.L."/>
            <person name="Fraser-Liggett C.M."/>
            <person name="Rasko D.A."/>
        </authorList>
    </citation>
    <scope>NUCLEOTIDE SEQUENCE [LARGE SCALE GENOMIC DNA]</scope>
    <source>
        <strain evidence="2">Ames ancestor</strain>
    </source>
</reference>
<accession>E9R692</accession>